<accession>A0AA35TBT7</accession>
<evidence type="ECO:0000256" key="4">
    <source>
        <dbReference type="ARBA" id="ARBA00023134"/>
    </source>
</evidence>
<dbReference type="EMBL" id="CASHTH010003417">
    <property type="protein sequence ID" value="CAI8044688.1"/>
    <property type="molecule type" value="Genomic_DNA"/>
</dbReference>
<evidence type="ECO:0000259" key="7">
    <source>
        <dbReference type="PROSITE" id="PS50119"/>
    </source>
</evidence>
<dbReference type="Gene3D" id="3.30.160.60">
    <property type="entry name" value="Classic Zinc Finger"/>
    <property type="match status" value="1"/>
</dbReference>
<dbReference type="Pfam" id="PF00071">
    <property type="entry name" value="Ras"/>
    <property type="match status" value="1"/>
</dbReference>
<organism evidence="8 9">
    <name type="scientific">Geodia barretti</name>
    <name type="common">Barrett's horny sponge</name>
    <dbReference type="NCBI Taxonomy" id="519541"/>
    <lineage>
        <taxon>Eukaryota</taxon>
        <taxon>Metazoa</taxon>
        <taxon>Porifera</taxon>
        <taxon>Demospongiae</taxon>
        <taxon>Heteroscleromorpha</taxon>
        <taxon>Tetractinellida</taxon>
        <taxon>Astrophorina</taxon>
        <taxon>Geodiidae</taxon>
        <taxon>Geodia</taxon>
    </lineage>
</organism>
<dbReference type="PRINTS" id="PR00449">
    <property type="entry name" value="RASTRNSFRMNG"/>
</dbReference>
<evidence type="ECO:0000313" key="9">
    <source>
        <dbReference type="Proteomes" id="UP001174909"/>
    </source>
</evidence>
<keyword evidence="5" id="KW-0479">Metal-binding</keyword>
<protein>
    <submittedName>
        <fullName evidence="8">Ras-related protein Rab-13</fullName>
    </submittedName>
</protein>
<dbReference type="Pfam" id="PF00643">
    <property type="entry name" value="zf-B_box"/>
    <property type="match status" value="1"/>
</dbReference>
<dbReference type="InterPro" id="IPR025662">
    <property type="entry name" value="Sigma_54_int_dom_ATP-bd_1"/>
</dbReference>
<feature type="domain" description="B box-type" evidence="7">
    <location>
        <begin position="214"/>
        <end position="259"/>
    </location>
</feature>
<keyword evidence="9" id="KW-1185">Reference proteome</keyword>
<keyword evidence="4" id="KW-0342">GTP-binding</keyword>
<sequence length="362" mass="42331">MVMAERRQPYGYRPIGHAPRVLNDSLPERERERALNHRQHQKSMKSYKVLMIGESGVGKSTLVGRLCEDRFMPEHRQYTLGFDMFEKEVEIDSERIKGHSGTETFDSITTSYYRGGAGIIVVYDISMLQSFNQLIKWINYVQIHGTADVCLMLLGSKSDLDSRREVTTEEGQKFADHHDITHFYEVSAKTGENVTESFEAFFRDIHRKSEGSPIPHDRCEHHHTEELRFYCRRCRQAVCRDCIALDRNHCLPPCDYKPIKDLARICREGLRSFTKRLDDKKAEGQEESGGVEAMLREDRAKYEAEVCDFYDRLIRELEKKKQKAIQEIREGGESVIRELGAWQKEKRDLLSQIQRYSRVWRA</sequence>
<dbReference type="SUPFAM" id="SSF52540">
    <property type="entry name" value="P-loop containing nucleoside triphosphate hydrolases"/>
    <property type="match status" value="1"/>
</dbReference>
<dbReference type="SUPFAM" id="SSF57845">
    <property type="entry name" value="B-box zinc-binding domain"/>
    <property type="match status" value="1"/>
</dbReference>
<dbReference type="PROSITE" id="PS51419">
    <property type="entry name" value="RAB"/>
    <property type="match status" value="1"/>
</dbReference>
<proteinExistence type="predicted"/>
<dbReference type="NCBIfam" id="TIGR00231">
    <property type="entry name" value="small_GTP"/>
    <property type="match status" value="1"/>
</dbReference>
<evidence type="ECO:0000313" key="8">
    <source>
        <dbReference type="EMBL" id="CAI8044688.1"/>
    </source>
</evidence>
<keyword evidence="5" id="KW-0862">Zinc</keyword>
<dbReference type="CDD" id="cd00154">
    <property type="entry name" value="Rab"/>
    <property type="match status" value="1"/>
</dbReference>
<evidence type="ECO:0000256" key="2">
    <source>
        <dbReference type="ARBA" id="ARBA00022741"/>
    </source>
</evidence>
<dbReference type="PROSITE" id="PS50119">
    <property type="entry name" value="ZF_BBOX"/>
    <property type="match status" value="1"/>
</dbReference>
<dbReference type="GO" id="GO:0005525">
    <property type="term" value="F:GTP binding"/>
    <property type="evidence" value="ECO:0007669"/>
    <property type="project" value="UniProtKB-KW"/>
</dbReference>
<keyword evidence="1" id="KW-0813">Transport</keyword>
<dbReference type="InterPro" id="IPR027417">
    <property type="entry name" value="P-loop_NTPase"/>
</dbReference>
<keyword evidence="2" id="KW-0547">Nucleotide-binding</keyword>
<dbReference type="SMART" id="SM00174">
    <property type="entry name" value="RHO"/>
    <property type="match status" value="1"/>
</dbReference>
<keyword evidence="6" id="KW-0175">Coiled coil</keyword>
<name>A0AA35TBT7_GEOBA</name>
<dbReference type="Gene3D" id="3.40.50.300">
    <property type="entry name" value="P-loop containing nucleotide triphosphate hydrolases"/>
    <property type="match status" value="1"/>
</dbReference>
<keyword evidence="5" id="KW-0863">Zinc-finger</keyword>
<keyword evidence="3" id="KW-0653">Protein transport</keyword>
<dbReference type="FunFam" id="3.40.50.300:FF:001447">
    <property type="entry name" value="Ras-related protein Rab-1B"/>
    <property type="match status" value="1"/>
</dbReference>
<dbReference type="PROSITE" id="PS00675">
    <property type="entry name" value="SIGMA54_INTERACT_1"/>
    <property type="match status" value="1"/>
</dbReference>
<dbReference type="GO" id="GO:0003924">
    <property type="term" value="F:GTPase activity"/>
    <property type="evidence" value="ECO:0007669"/>
    <property type="project" value="InterPro"/>
</dbReference>
<dbReference type="Proteomes" id="UP001174909">
    <property type="component" value="Unassembled WGS sequence"/>
</dbReference>
<dbReference type="GO" id="GO:0008270">
    <property type="term" value="F:zinc ion binding"/>
    <property type="evidence" value="ECO:0007669"/>
    <property type="project" value="UniProtKB-KW"/>
</dbReference>
<evidence type="ECO:0000256" key="5">
    <source>
        <dbReference type="PROSITE-ProRule" id="PRU00024"/>
    </source>
</evidence>
<dbReference type="PROSITE" id="PS51421">
    <property type="entry name" value="RAS"/>
    <property type="match status" value="1"/>
</dbReference>
<reference evidence="8" key="1">
    <citation type="submission" date="2023-03" db="EMBL/GenBank/DDBJ databases">
        <authorList>
            <person name="Steffen K."/>
            <person name="Cardenas P."/>
        </authorList>
    </citation>
    <scope>NUCLEOTIDE SEQUENCE</scope>
</reference>
<dbReference type="GO" id="GO:0015031">
    <property type="term" value="P:protein transport"/>
    <property type="evidence" value="ECO:0007669"/>
    <property type="project" value="UniProtKB-KW"/>
</dbReference>
<dbReference type="PANTHER" id="PTHR47977">
    <property type="entry name" value="RAS-RELATED PROTEIN RAB"/>
    <property type="match status" value="1"/>
</dbReference>
<dbReference type="SMART" id="SM00175">
    <property type="entry name" value="RAB"/>
    <property type="match status" value="1"/>
</dbReference>
<evidence type="ECO:0000256" key="3">
    <source>
        <dbReference type="ARBA" id="ARBA00022927"/>
    </source>
</evidence>
<evidence type="ECO:0000256" key="1">
    <source>
        <dbReference type="ARBA" id="ARBA00022448"/>
    </source>
</evidence>
<dbReference type="InterPro" id="IPR000315">
    <property type="entry name" value="Znf_B-box"/>
</dbReference>
<gene>
    <name evidence="8" type="ORF">GBAR_LOCUS24771</name>
</gene>
<comment type="caution">
    <text evidence="8">The sequence shown here is derived from an EMBL/GenBank/DDBJ whole genome shotgun (WGS) entry which is preliminary data.</text>
</comment>
<evidence type="ECO:0000256" key="6">
    <source>
        <dbReference type="SAM" id="Coils"/>
    </source>
</evidence>
<dbReference type="InterPro" id="IPR005225">
    <property type="entry name" value="Small_GTP-bd"/>
</dbReference>
<dbReference type="InterPro" id="IPR050227">
    <property type="entry name" value="Rab"/>
</dbReference>
<dbReference type="SMART" id="SM00173">
    <property type="entry name" value="RAS"/>
    <property type="match status" value="1"/>
</dbReference>
<dbReference type="InterPro" id="IPR001806">
    <property type="entry name" value="Small_GTPase"/>
</dbReference>
<dbReference type="AlphaFoldDB" id="A0AA35TBT7"/>
<feature type="coiled-coil region" evidence="6">
    <location>
        <begin position="307"/>
        <end position="334"/>
    </location>
</feature>